<dbReference type="InterPro" id="IPR021374">
    <property type="entry name" value="DUF2996"/>
</dbReference>
<feature type="compositionally biased region" description="Basic and acidic residues" evidence="1">
    <location>
        <begin position="37"/>
        <end position="46"/>
    </location>
</feature>
<dbReference type="Proteomes" id="UP000249081">
    <property type="component" value="Unassembled WGS sequence"/>
</dbReference>
<reference evidence="3" key="1">
    <citation type="submission" date="2018-04" db="EMBL/GenBank/DDBJ databases">
        <authorList>
            <person name="Cornet L."/>
        </authorList>
    </citation>
    <scope>NUCLEOTIDE SEQUENCE [LARGE SCALE GENOMIC DNA]</scope>
</reference>
<dbReference type="AlphaFoldDB" id="A0A2W4WME7"/>
<dbReference type="PANTHER" id="PTHR36341:SF3">
    <property type="entry name" value="DUF2996 FAMILY PROTEIN"/>
    <property type="match status" value="1"/>
</dbReference>
<organism evidence="2 3">
    <name type="scientific">Shackletoniella antarctica</name>
    <dbReference type="NCBI Taxonomy" id="268115"/>
    <lineage>
        <taxon>Bacteria</taxon>
        <taxon>Bacillati</taxon>
        <taxon>Cyanobacteriota</taxon>
        <taxon>Cyanophyceae</taxon>
        <taxon>Oculatellales</taxon>
        <taxon>Oculatellaceae</taxon>
        <taxon>Shackletoniella</taxon>
    </lineage>
</organism>
<dbReference type="PANTHER" id="PTHR36341">
    <property type="entry name" value="DUF2996 FAMILY PROTEIN"/>
    <property type="match status" value="1"/>
</dbReference>
<dbReference type="EMBL" id="QBMN01000033">
    <property type="protein sequence ID" value="PZO43059.1"/>
    <property type="molecule type" value="Genomic_DNA"/>
</dbReference>
<gene>
    <name evidence="2" type="ORF">DCF17_06715</name>
</gene>
<accession>A0A2W4WME7</accession>
<evidence type="ECO:0000256" key="1">
    <source>
        <dbReference type="SAM" id="MobiDB-lite"/>
    </source>
</evidence>
<proteinExistence type="predicted"/>
<feature type="compositionally biased region" description="Low complexity" evidence="1">
    <location>
        <begin position="12"/>
        <end position="35"/>
    </location>
</feature>
<name>A0A2W4WME7_9CYAN</name>
<evidence type="ECO:0000313" key="3">
    <source>
        <dbReference type="Proteomes" id="UP000249081"/>
    </source>
</evidence>
<dbReference type="Pfam" id="PF11210">
    <property type="entry name" value="DUF2996"/>
    <property type="match status" value="1"/>
</dbReference>
<comment type="caution">
    <text evidence="2">The sequence shown here is derived from an EMBL/GenBank/DDBJ whole genome shotgun (WGS) entry which is preliminary data.</text>
</comment>
<evidence type="ECO:0000313" key="2">
    <source>
        <dbReference type="EMBL" id="PZO43059.1"/>
    </source>
</evidence>
<protein>
    <submittedName>
        <fullName evidence="2">DUF2996 domain-containing protein</fullName>
    </submittedName>
</protein>
<feature type="region of interest" description="Disordered" evidence="1">
    <location>
        <begin position="1"/>
        <end position="46"/>
    </location>
</feature>
<reference evidence="2 3" key="2">
    <citation type="submission" date="2018-06" db="EMBL/GenBank/DDBJ databases">
        <title>Metagenomic assembly of (sub)arctic Cyanobacteria and their associated microbiome from non-axenic cultures.</title>
        <authorList>
            <person name="Baurain D."/>
        </authorList>
    </citation>
    <scope>NUCLEOTIDE SEQUENCE [LARGE SCALE GENOMIC DNA]</scope>
    <source>
        <strain evidence="2">ULC041bin1</strain>
    </source>
</reference>
<sequence>MADEKTPSVDSAAAADAAAPKAEAPAAAPKAAPKAAAKKEKPPALEDKPFTEFIEQHFIPSLETALKEKGIDDIQLDLDQQPLGVFGVSDGEHYWHVKGKWQQGDRQFNIAFVEDDIKSPKVFYLADRGAQPSTIEQFMGDERKITLDLMVLYTLQRLNGQKWLTRN</sequence>